<evidence type="ECO:0000313" key="3">
    <source>
        <dbReference type="Proteomes" id="UP000694930"/>
    </source>
</evidence>
<gene>
    <name evidence="4" type="primary">LOC114075218</name>
</gene>
<reference evidence="3" key="1">
    <citation type="journal article" date="2014" name="Nat. Genet.">
        <title>The genome of the stress-tolerant wild tomato species Solanum pennellii.</title>
        <authorList>
            <person name="Bolger A."/>
            <person name="Scossa F."/>
            <person name="Bolger M.E."/>
            <person name="Lanz C."/>
            <person name="Maumus F."/>
            <person name="Tohge T."/>
            <person name="Quesneville H."/>
            <person name="Alseekh S."/>
            <person name="Sorensen I."/>
            <person name="Lichtenstein G."/>
            <person name="Fich E.A."/>
            <person name="Conte M."/>
            <person name="Keller H."/>
            <person name="Schneeberger K."/>
            <person name="Schwacke R."/>
            <person name="Ofner I."/>
            <person name="Vrebalov J."/>
            <person name="Xu Y."/>
            <person name="Osorio S."/>
            <person name="Aflitos S.A."/>
            <person name="Schijlen E."/>
            <person name="Jimenez-Gomez J.M."/>
            <person name="Ryngajllo M."/>
            <person name="Kimura S."/>
            <person name="Kumar R."/>
            <person name="Koenig D."/>
            <person name="Headland L.R."/>
            <person name="Maloof J.N."/>
            <person name="Sinha N."/>
            <person name="van Ham R.C."/>
            <person name="Lankhorst R.K."/>
            <person name="Mao L."/>
            <person name="Vogel A."/>
            <person name="Arsova B."/>
            <person name="Panstruga R."/>
            <person name="Fei Z."/>
            <person name="Rose J.K."/>
            <person name="Zamir D."/>
            <person name="Carrari F."/>
            <person name="Giovannoni J.J."/>
            <person name="Weigel D."/>
            <person name="Usadel B."/>
            <person name="Fernie A.R."/>
        </authorList>
    </citation>
    <scope>NUCLEOTIDE SEQUENCE [LARGE SCALE GENOMIC DNA]</scope>
    <source>
        <strain evidence="3">cv. LA0716</strain>
    </source>
</reference>
<name>A0ABM1V0V0_SOLPN</name>
<organism evidence="3 4">
    <name type="scientific">Solanum pennellii</name>
    <name type="common">Tomato</name>
    <name type="synonym">Lycopersicon pennellii</name>
    <dbReference type="NCBI Taxonomy" id="28526"/>
    <lineage>
        <taxon>Eukaryota</taxon>
        <taxon>Viridiplantae</taxon>
        <taxon>Streptophyta</taxon>
        <taxon>Embryophyta</taxon>
        <taxon>Tracheophyta</taxon>
        <taxon>Spermatophyta</taxon>
        <taxon>Magnoliopsida</taxon>
        <taxon>eudicotyledons</taxon>
        <taxon>Gunneridae</taxon>
        <taxon>Pentapetalae</taxon>
        <taxon>asterids</taxon>
        <taxon>lamiids</taxon>
        <taxon>Solanales</taxon>
        <taxon>Solanaceae</taxon>
        <taxon>Solanoideae</taxon>
        <taxon>Solaneae</taxon>
        <taxon>Solanum</taxon>
        <taxon>Solanum subgen. Lycopersicon</taxon>
    </lineage>
</organism>
<dbReference type="Proteomes" id="UP000694930">
    <property type="component" value="Chromosome 12"/>
</dbReference>
<protein>
    <submittedName>
        <fullName evidence="4">Uncharacterized protein LOC114075218</fullName>
    </submittedName>
</protein>
<dbReference type="PANTHER" id="PTHR37610">
    <property type="entry name" value="CCHC-TYPE DOMAIN-CONTAINING PROTEIN"/>
    <property type="match status" value="1"/>
</dbReference>
<reference evidence="4" key="2">
    <citation type="submission" date="2025-08" db="UniProtKB">
        <authorList>
            <consortium name="RefSeq"/>
        </authorList>
    </citation>
    <scope>IDENTIFICATION</scope>
</reference>
<proteinExistence type="predicted"/>
<sequence>MAELTVATLGHNHPLHLQPSDMLRVALITTKLTGLENYGLWSRSMRLALLVKNNIGFIDGTCLKSMYKDELAVQWERCNAVVFSWISSTVANNMLTTIVYASNAKRVWKDFKERFNKSNLTRIYQLWTEVATLKQGTDSVTEYYSKLRDLWDEFDVLVPSPSCKCDDAKPYIEHLHQQRLMMFLMGFNESFSHVRSDLLLKSEVPSINQAYATVIQEESQRVLGVVDSNKEPLTMMAGRGQGQGFKGKKVLPGNNNTGCEICGFKNHVTEKCYKLVGYPFDFKSKRKQSDSSGSYQTNTKGFRSHGSYNSNAYNTGNFKPYANNASVDKQKEESEFTKKEYNQMKNLLHNKEPSDCKANLTGTLQWQGDWDW</sequence>
<evidence type="ECO:0000259" key="1">
    <source>
        <dbReference type="Pfam" id="PF03732"/>
    </source>
</evidence>
<evidence type="ECO:0000313" key="4">
    <source>
        <dbReference type="RefSeq" id="XP_027769368.1"/>
    </source>
</evidence>
<dbReference type="Pfam" id="PF14244">
    <property type="entry name" value="Retrotran_gag_3"/>
    <property type="match status" value="1"/>
</dbReference>
<dbReference type="RefSeq" id="XP_027769368.1">
    <property type="nucleotide sequence ID" value="XM_027913567.1"/>
</dbReference>
<dbReference type="InterPro" id="IPR005162">
    <property type="entry name" value="Retrotrans_gag_dom"/>
</dbReference>
<dbReference type="InterPro" id="IPR029472">
    <property type="entry name" value="Copia-like_N"/>
</dbReference>
<feature type="domain" description="Retrotransposon Copia-like N-terminal" evidence="2">
    <location>
        <begin position="19"/>
        <end position="63"/>
    </location>
</feature>
<dbReference type="PANTHER" id="PTHR37610:SF86">
    <property type="entry name" value="RETROTRANSPOSON COPIA-LIKE N-TERMINAL DOMAIN-CONTAINING PROTEIN"/>
    <property type="match status" value="1"/>
</dbReference>
<dbReference type="Pfam" id="PF03732">
    <property type="entry name" value="Retrotrans_gag"/>
    <property type="match status" value="1"/>
</dbReference>
<feature type="domain" description="Retrotransposon gag" evidence="1">
    <location>
        <begin position="93"/>
        <end position="155"/>
    </location>
</feature>
<keyword evidence="3" id="KW-1185">Reference proteome</keyword>
<dbReference type="GeneID" id="114075218"/>
<accession>A0ABM1V0V0</accession>
<evidence type="ECO:0000259" key="2">
    <source>
        <dbReference type="Pfam" id="PF14244"/>
    </source>
</evidence>